<sequence length="104" mass="11080">MAPVGVTFAAATVIGRGERWEKESSARDKERDEGNRLSNSFANSNATKEASKAEELLSKEAYAPVLAVLPLPPWVSPFMPPNSETRSICAAASRATTTAKSPTT</sequence>
<proteinExistence type="predicted"/>
<feature type="region of interest" description="Disordered" evidence="1">
    <location>
        <begin position="19"/>
        <end position="48"/>
    </location>
</feature>
<comment type="caution">
    <text evidence="2">The sequence shown here is derived from an EMBL/GenBank/DDBJ whole genome shotgun (WGS) entry which is preliminary data.</text>
</comment>
<evidence type="ECO:0000313" key="3">
    <source>
        <dbReference type="Proteomes" id="UP001341840"/>
    </source>
</evidence>
<feature type="compositionally biased region" description="Basic and acidic residues" evidence="1">
    <location>
        <begin position="19"/>
        <end position="35"/>
    </location>
</feature>
<dbReference type="EMBL" id="JASCZI010030446">
    <property type="protein sequence ID" value="MED6122685.1"/>
    <property type="molecule type" value="Genomic_DNA"/>
</dbReference>
<evidence type="ECO:0000313" key="2">
    <source>
        <dbReference type="EMBL" id="MED6122685.1"/>
    </source>
</evidence>
<keyword evidence="3" id="KW-1185">Reference proteome</keyword>
<evidence type="ECO:0000256" key="1">
    <source>
        <dbReference type="SAM" id="MobiDB-lite"/>
    </source>
</evidence>
<feature type="compositionally biased region" description="Polar residues" evidence="1">
    <location>
        <begin position="36"/>
        <end position="48"/>
    </location>
</feature>
<gene>
    <name evidence="2" type="ORF">PIB30_042165</name>
</gene>
<organism evidence="2 3">
    <name type="scientific">Stylosanthes scabra</name>
    <dbReference type="NCBI Taxonomy" id="79078"/>
    <lineage>
        <taxon>Eukaryota</taxon>
        <taxon>Viridiplantae</taxon>
        <taxon>Streptophyta</taxon>
        <taxon>Embryophyta</taxon>
        <taxon>Tracheophyta</taxon>
        <taxon>Spermatophyta</taxon>
        <taxon>Magnoliopsida</taxon>
        <taxon>eudicotyledons</taxon>
        <taxon>Gunneridae</taxon>
        <taxon>Pentapetalae</taxon>
        <taxon>rosids</taxon>
        <taxon>fabids</taxon>
        <taxon>Fabales</taxon>
        <taxon>Fabaceae</taxon>
        <taxon>Papilionoideae</taxon>
        <taxon>50 kb inversion clade</taxon>
        <taxon>dalbergioids sensu lato</taxon>
        <taxon>Dalbergieae</taxon>
        <taxon>Pterocarpus clade</taxon>
        <taxon>Stylosanthes</taxon>
    </lineage>
</organism>
<reference evidence="2 3" key="1">
    <citation type="journal article" date="2023" name="Plants (Basel)">
        <title>Bridging the Gap: Combining Genomics and Transcriptomics Approaches to Understand Stylosanthes scabra, an Orphan Legume from the Brazilian Caatinga.</title>
        <authorList>
            <person name="Ferreira-Neto J.R.C."/>
            <person name="da Silva M.D."/>
            <person name="Binneck E."/>
            <person name="de Melo N.F."/>
            <person name="da Silva R.H."/>
            <person name="de Melo A.L.T.M."/>
            <person name="Pandolfi V."/>
            <person name="Bustamante F.O."/>
            <person name="Brasileiro-Vidal A.C."/>
            <person name="Benko-Iseppon A.M."/>
        </authorList>
    </citation>
    <scope>NUCLEOTIDE SEQUENCE [LARGE SCALE GENOMIC DNA]</scope>
    <source>
        <tissue evidence="2">Leaves</tissue>
    </source>
</reference>
<protein>
    <submittedName>
        <fullName evidence="2">Uncharacterized protein</fullName>
    </submittedName>
</protein>
<dbReference type="Proteomes" id="UP001341840">
    <property type="component" value="Unassembled WGS sequence"/>
</dbReference>
<accession>A0ABU6RFJ1</accession>
<name>A0ABU6RFJ1_9FABA</name>